<feature type="domain" description="Integrase catalytic" evidence="1">
    <location>
        <begin position="135"/>
        <end position="320"/>
    </location>
</feature>
<accession>W9GEV6</accession>
<gene>
    <name evidence="2" type="ORF">N864_18905</name>
</gene>
<dbReference type="PANTHER" id="PTHR46889:SF4">
    <property type="entry name" value="TRANSPOSASE INSO FOR INSERTION SEQUENCE ELEMENT IS911B-RELATED"/>
    <property type="match status" value="1"/>
</dbReference>
<protein>
    <submittedName>
        <fullName evidence="2">Integrase</fullName>
    </submittedName>
</protein>
<proteinExistence type="predicted"/>
<dbReference type="SUPFAM" id="SSF53098">
    <property type="entry name" value="Ribonuclease H-like"/>
    <property type="match status" value="1"/>
</dbReference>
<dbReference type="AlphaFoldDB" id="W9GEV6"/>
<reference evidence="3" key="1">
    <citation type="submission" date="2013-08" db="EMBL/GenBank/DDBJ databases">
        <title>Intrasporangium oryzae NRRL B-24470.</title>
        <authorList>
            <person name="Liu H."/>
            <person name="Wang G."/>
        </authorList>
    </citation>
    <scope>NUCLEOTIDE SEQUENCE [LARGE SCALE GENOMIC DNA]</scope>
    <source>
        <strain evidence="3">Q5-1</strain>
    </source>
</reference>
<dbReference type="InterPro" id="IPR001584">
    <property type="entry name" value="Integrase_cat-core"/>
</dbReference>
<dbReference type="GO" id="GO:0015074">
    <property type="term" value="P:DNA integration"/>
    <property type="evidence" value="ECO:0007669"/>
    <property type="project" value="InterPro"/>
</dbReference>
<name>W9GEV6_9MICO</name>
<dbReference type="Proteomes" id="UP000019494">
    <property type="component" value="Unassembled WGS sequence"/>
</dbReference>
<dbReference type="InterPro" id="IPR009057">
    <property type="entry name" value="Homeodomain-like_sf"/>
</dbReference>
<dbReference type="PANTHER" id="PTHR46889">
    <property type="entry name" value="TRANSPOSASE INSF FOR INSERTION SEQUENCE IS3B-RELATED"/>
    <property type="match status" value="1"/>
</dbReference>
<evidence type="ECO:0000313" key="3">
    <source>
        <dbReference type="Proteomes" id="UP000019494"/>
    </source>
</evidence>
<dbReference type="InterPro" id="IPR036397">
    <property type="entry name" value="RNaseH_sf"/>
</dbReference>
<dbReference type="Pfam" id="PF13683">
    <property type="entry name" value="rve_3"/>
    <property type="match status" value="1"/>
</dbReference>
<evidence type="ECO:0000259" key="1">
    <source>
        <dbReference type="PROSITE" id="PS50994"/>
    </source>
</evidence>
<evidence type="ECO:0000313" key="2">
    <source>
        <dbReference type="EMBL" id="EWT03757.1"/>
    </source>
</evidence>
<sequence>MRVPAATKSELLDLLDAALEAGWTLRSACRALELPERRARRWLRRREVGRLTDATPGGGPVHGILDEEREAILALFEQWGELDRSHRRLAHRGSYLGLFWVSPSTVRRVLVLADKHFRPLPRPPKGERRPFPEWADYAPNSIWIYDSTHLTRCGMTVLIIEDLVSRKWVHHVVSVEETHTQVQLAFTQALQAEGLYDAALERAQALTEAGLLDPDHDDGASPILLAVSDNGSQMIARDTRKFMAMLAIAQHFGRPSTPTDQAWIESLNGTIKLEWPHLLQIDDPAVLRAELDLVRAQYNSVRLHSGIGYVTPDDEHEGRGE</sequence>
<comment type="caution">
    <text evidence="2">The sequence shown here is derived from an EMBL/GenBank/DDBJ whole genome shotgun (WGS) entry which is preliminary data.</text>
</comment>
<dbReference type="RefSeq" id="WP_051518947.1">
    <property type="nucleotide sequence ID" value="NZ_AWQS01000489.1"/>
</dbReference>
<dbReference type="InterPro" id="IPR012337">
    <property type="entry name" value="RNaseH-like_sf"/>
</dbReference>
<feature type="non-terminal residue" evidence="2">
    <location>
        <position position="321"/>
    </location>
</feature>
<keyword evidence="3" id="KW-1185">Reference proteome</keyword>
<dbReference type="GO" id="GO:0003676">
    <property type="term" value="F:nucleic acid binding"/>
    <property type="evidence" value="ECO:0007669"/>
    <property type="project" value="InterPro"/>
</dbReference>
<organism evidence="2 3">
    <name type="scientific">Intrasporangium chromatireducens Q5-1</name>
    <dbReference type="NCBI Taxonomy" id="584657"/>
    <lineage>
        <taxon>Bacteria</taxon>
        <taxon>Bacillati</taxon>
        <taxon>Actinomycetota</taxon>
        <taxon>Actinomycetes</taxon>
        <taxon>Micrococcales</taxon>
        <taxon>Intrasporangiaceae</taxon>
        <taxon>Intrasporangium</taxon>
    </lineage>
</organism>
<dbReference type="InterPro" id="IPR050900">
    <property type="entry name" value="Transposase_IS3/IS150/IS904"/>
</dbReference>
<dbReference type="EMBL" id="AWQS01000489">
    <property type="protein sequence ID" value="EWT03757.1"/>
    <property type="molecule type" value="Genomic_DNA"/>
</dbReference>
<dbReference type="PROSITE" id="PS50994">
    <property type="entry name" value="INTEGRASE"/>
    <property type="match status" value="1"/>
</dbReference>
<dbReference type="SUPFAM" id="SSF46689">
    <property type="entry name" value="Homeodomain-like"/>
    <property type="match status" value="1"/>
</dbReference>
<dbReference type="Gene3D" id="3.30.420.10">
    <property type="entry name" value="Ribonuclease H-like superfamily/Ribonuclease H"/>
    <property type="match status" value="1"/>
</dbReference>